<evidence type="ECO:0000313" key="10">
    <source>
        <dbReference type="Proteomes" id="UP000464954"/>
    </source>
</evidence>
<dbReference type="SUPFAM" id="SSF46934">
    <property type="entry name" value="UBA-like"/>
    <property type="match status" value="1"/>
</dbReference>
<evidence type="ECO:0000256" key="7">
    <source>
        <dbReference type="RuleBase" id="RU000643"/>
    </source>
</evidence>
<dbReference type="HAMAP" id="MF_00050">
    <property type="entry name" value="EF_Ts"/>
    <property type="match status" value="1"/>
</dbReference>
<proteinExistence type="inferred from homology"/>
<dbReference type="EMBL" id="CP047593">
    <property type="protein sequence ID" value="QHI70810.1"/>
    <property type="molecule type" value="Genomic_DNA"/>
</dbReference>
<evidence type="ECO:0000256" key="1">
    <source>
        <dbReference type="ARBA" id="ARBA00005532"/>
    </source>
</evidence>
<evidence type="ECO:0000256" key="6">
    <source>
        <dbReference type="RuleBase" id="RU000642"/>
    </source>
</evidence>
<evidence type="ECO:0000256" key="5">
    <source>
        <dbReference type="HAMAP-Rule" id="MF_00050"/>
    </source>
</evidence>
<dbReference type="PROSITE" id="PS01127">
    <property type="entry name" value="EF_TS_2"/>
    <property type="match status" value="1"/>
</dbReference>
<dbReference type="NCBIfam" id="TIGR00116">
    <property type="entry name" value="tsf"/>
    <property type="match status" value="1"/>
</dbReference>
<reference evidence="9 10" key="1">
    <citation type="submission" date="2020-01" db="EMBL/GenBank/DDBJ databases">
        <title>Ponticoccus aerotolerans gen. nov., sp. nov., an anaerobic bacterium and proposal of Ponticoccusceae fam. nov., Ponticoccusles ord. nov. and Ponticoccuse classis nov. in the phylum Kiritimatiellaeota.</title>
        <authorList>
            <person name="Zhou L.Y."/>
            <person name="Du Z.J."/>
        </authorList>
    </citation>
    <scope>NUCLEOTIDE SEQUENCE [LARGE SCALE GENOMIC DNA]</scope>
    <source>
        <strain evidence="9 10">S-5007</strain>
    </source>
</reference>
<dbReference type="InterPro" id="IPR001816">
    <property type="entry name" value="Transl_elong_EFTs/EF1B"/>
</dbReference>
<feature type="domain" description="Translation elongation factor EFTs/EF1B dimerisation" evidence="8">
    <location>
        <begin position="72"/>
        <end position="275"/>
    </location>
</feature>
<keyword evidence="10" id="KW-1185">Reference proteome</keyword>
<dbReference type="Pfam" id="PF00889">
    <property type="entry name" value="EF_TS"/>
    <property type="match status" value="1"/>
</dbReference>
<sequence>MNITAAQVKELRDATNVSMMDCKRALQEAEGDMDKAVKLLRERGMAVAAKKASRVAKDGKISAKISNDGKTGVMIEINCETDFVTRNEKFQSFVAEMTDKAMDVDNPAEAFKDEITAAIAEIGENIVLRKSEKFVAEQGAVSSYIHMGGKVGVMVEFGLENEATATNDTFKELGLDICLHVAAVNPMALDRDGIPAETVEEEKALFAKQVEGKPENIVEGILKGKLNKFYATNCLLEQGFVKEDKTSITDLLAAKGKELGDTITIKRYIRWQLGEA</sequence>
<evidence type="ECO:0000256" key="3">
    <source>
        <dbReference type="ARBA" id="ARBA00022768"/>
    </source>
</evidence>
<comment type="subcellular location">
    <subcellularLocation>
        <location evidence="5 7">Cytoplasm</location>
    </subcellularLocation>
</comment>
<dbReference type="GO" id="GO:0003746">
    <property type="term" value="F:translation elongation factor activity"/>
    <property type="evidence" value="ECO:0007669"/>
    <property type="project" value="UniProtKB-UniRule"/>
</dbReference>
<dbReference type="PANTHER" id="PTHR11741">
    <property type="entry name" value="ELONGATION FACTOR TS"/>
    <property type="match status" value="1"/>
</dbReference>
<dbReference type="Gene3D" id="1.10.286.20">
    <property type="match status" value="1"/>
</dbReference>
<dbReference type="InterPro" id="IPR036402">
    <property type="entry name" value="EF-Ts_dimer_sf"/>
</dbReference>
<gene>
    <name evidence="5 9" type="primary">tsf</name>
    <name evidence="9" type="ORF">GT409_15625</name>
</gene>
<dbReference type="InterPro" id="IPR014039">
    <property type="entry name" value="Transl_elong_EFTs/EF1B_dimer"/>
</dbReference>
<dbReference type="Gene3D" id="1.10.8.10">
    <property type="entry name" value="DNA helicase RuvA subunit, C-terminal domain"/>
    <property type="match status" value="1"/>
</dbReference>
<dbReference type="KEGG" id="taer:GT409_15625"/>
<feature type="region of interest" description="Involved in Mg(2+) ion dislocation from EF-Tu" evidence="5">
    <location>
        <begin position="81"/>
        <end position="84"/>
    </location>
</feature>
<evidence type="ECO:0000313" key="9">
    <source>
        <dbReference type="EMBL" id="QHI70810.1"/>
    </source>
</evidence>
<dbReference type="FunFam" id="1.10.8.10:FF:000001">
    <property type="entry name" value="Elongation factor Ts"/>
    <property type="match status" value="1"/>
</dbReference>
<dbReference type="GO" id="GO:0005737">
    <property type="term" value="C:cytoplasm"/>
    <property type="evidence" value="ECO:0007669"/>
    <property type="project" value="UniProtKB-SubCell"/>
</dbReference>
<protein>
    <recommendedName>
        <fullName evidence="2 5">Elongation factor Ts</fullName>
        <shortName evidence="5">EF-Ts</shortName>
    </recommendedName>
</protein>
<dbReference type="PANTHER" id="PTHR11741:SF0">
    <property type="entry name" value="ELONGATION FACTOR TS, MITOCHONDRIAL"/>
    <property type="match status" value="1"/>
</dbReference>
<accession>A0A6P1M887</accession>
<evidence type="ECO:0000256" key="4">
    <source>
        <dbReference type="ARBA" id="ARBA00022917"/>
    </source>
</evidence>
<dbReference type="InterPro" id="IPR018101">
    <property type="entry name" value="Transl_elong_Ts_CS"/>
</dbReference>
<dbReference type="CDD" id="cd14275">
    <property type="entry name" value="UBA_EF-Ts"/>
    <property type="match status" value="1"/>
</dbReference>
<dbReference type="Proteomes" id="UP000464954">
    <property type="component" value="Chromosome"/>
</dbReference>
<dbReference type="AlphaFoldDB" id="A0A6P1M887"/>
<keyword evidence="4 5" id="KW-0648">Protein biosynthesis</keyword>
<evidence type="ECO:0000256" key="2">
    <source>
        <dbReference type="ARBA" id="ARBA00016956"/>
    </source>
</evidence>
<keyword evidence="3 5" id="KW-0251">Elongation factor</keyword>
<keyword evidence="5" id="KW-0963">Cytoplasm</keyword>
<comment type="similarity">
    <text evidence="1 5 6">Belongs to the EF-Ts family.</text>
</comment>
<dbReference type="PROSITE" id="PS01126">
    <property type="entry name" value="EF_TS_1"/>
    <property type="match status" value="1"/>
</dbReference>
<dbReference type="InterPro" id="IPR009060">
    <property type="entry name" value="UBA-like_sf"/>
</dbReference>
<dbReference type="Gene3D" id="3.30.479.20">
    <property type="entry name" value="Elongation factor Ts, dimerisation domain"/>
    <property type="match status" value="2"/>
</dbReference>
<evidence type="ECO:0000259" key="8">
    <source>
        <dbReference type="Pfam" id="PF00889"/>
    </source>
</evidence>
<dbReference type="SUPFAM" id="SSF54713">
    <property type="entry name" value="Elongation factor Ts (EF-Ts), dimerisation domain"/>
    <property type="match status" value="2"/>
</dbReference>
<organism evidence="9 10">
    <name type="scientific">Tichowtungia aerotolerans</name>
    <dbReference type="NCBI Taxonomy" id="2697043"/>
    <lineage>
        <taxon>Bacteria</taxon>
        <taxon>Pseudomonadati</taxon>
        <taxon>Kiritimatiellota</taxon>
        <taxon>Tichowtungiia</taxon>
        <taxon>Tichowtungiales</taxon>
        <taxon>Tichowtungiaceae</taxon>
        <taxon>Tichowtungia</taxon>
    </lineage>
</organism>
<dbReference type="RefSeq" id="WP_160629982.1">
    <property type="nucleotide sequence ID" value="NZ_CP047593.1"/>
</dbReference>
<comment type="function">
    <text evidence="5 6">Associates with the EF-Tu.GDP complex and induces the exchange of GDP to GTP. It remains bound to the aminoacyl-tRNA.EF-Tu.GTP complex up to the GTP hydrolysis stage on the ribosome.</text>
</comment>
<name>A0A6P1M887_9BACT</name>